<proteinExistence type="predicted"/>
<dbReference type="Proteomes" id="UP000029389">
    <property type="component" value="Unassembled WGS sequence"/>
</dbReference>
<keyword evidence="1" id="KW-0472">Membrane</keyword>
<evidence type="ECO:0000313" key="4">
    <source>
        <dbReference type="Proteomes" id="UP000029389"/>
    </source>
</evidence>
<keyword evidence="5" id="KW-1185">Reference proteome</keyword>
<protein>
    <submittedName>
        <fullName evidence="3">Histidine kinase</fullName>
    </submittedName>
</protein>
<dbReference type="AlphaFoldDB" id="A0A090YXR9"/>
<dbReference type="EMBL" id="JMQC01000008">
    <property type="protein sequence ID" value="KFN03142.1"/>
    <property type="molecule type" value="Genomic_DNA"/>
</dbReference>
<reference evidence="3 5" key="2">
    <citation type="submission" date="2018-08" db="EMBL/GenBank/DDBJ databases">
        <title>Bacillus clarus sp. nov. strain PS00077A.</title>
        <authorList>
            <person name="Mendez Acevedo M."/>
            <person name="Carroll L."/>
            <person name="Mukherjee M."/>
            <person name="Wiedmann M."/>
            <person name="Kovac J."/>
        </authorList>
    </citation>
    <scope>NUCLEOTIDE SEQUENCE [LARGE SCALE GENOMIC DNA]</scope>
    <source>
        <strain evidence="3 5">PS00077A</strain>
    </source>
</reference>
<gene>
    <name evidence="3" type="ORF">D0U04_22650</name>
    <name evidence="2" type="ORF">DJ93_2928</name>
</gene>
<evidence type="ECO:0000256" key="1">
    <source>
        <dbReference type="SAM" id="Phobius"/>
    </source>
</evidence>
<accession>A0A090YXR9</accession>
<keyword evidence="1" id="KW-0812">Transmembrane</keyword>
<evidence type="ECO:0000313" key="2">
    <source>
        <dbReference type="EMBL" id="KFN03142.1"/>
    </source>
</evidence>
<evidence type="ECO:0000313" key="3">
    <source>
        <dbReference type="EMBL" id="RFT64276.1"/>
    </source>
</evidence>
<comment type="caution">
    <text evidence="2">The sequence shown here is derived from an EMBL/GenBank/DDBJ whole genome shotgun (WGS) entry which is preliminary data.</text>
</comment>
<dbReference type="RefSeq" id="WP_042981657.1">
    <property type="nucleotide sequence ID" value="NZ_JMQC01000008.1"/>
</dbReference>
<feature type="transmembrane region" description="Helical" evidence="1">
    <location>
        <begin position="12"/>
        <end position="30"/>
    </location>
</feature>
<dbReference type="GO" id="GO:0016301">
    <property type="term" value="F:kinase activity"/>
    <property type="evidence" value="ECO:0007669"/>
    <property type="project" value="UniProtKB-KW"/>
</dbReference>
<reference evidence="2 4" key="1">
    <citation type="submission" date="2014-04" db="EMBL/GenBank/DDBJ databases">
        <authorList>
            <person name="Bishop-Lilly K.A."/>
            <person name="Broomall S.M."/>
            <person name="Chain P.S."/>
            <person name="Chertkov O."/>
            <person name="Coyne S.R."/>
            <person name="Daligault H.E."/>
            <person name="Davenport K.W."/>
            <person name="Erkkila T."/>
            <person name="Frey K.G."/>
            <person name="Gibbons H.S."/>
            <person name="Gu W."/>
            <person name="Jaissle J."/>
            <person name="Johnson S.L."/>
            <person name="Koroleva G.I."/>
            <person name="Ladner J.T."/>
            <person name="Lo C.-C."/>
            <person name="Minogue T.D."/>
            <person name="Munk C."/>
            <person name="Palacios G.F."/>
            <person name="Redden C.L."/>
            <person name="Rosenzweig C.N."/>
            <person name="Scholz M.B."/>
            <person name="Teshima H."/>
            <person name="Xu Y."/>
        </authorList>
    </citation>
    <scope>NUCLEOTIDE SEQUENCE [LARGE SCALE GENOMIC DNA]</scope>
    <source>
        <strain evidence="2 4">BHP</strain>
    </source>
</reference>
<dbReference type="EMBL" id="QVOD01000038">
    <property type="protein sequence ID" value="RFT64276.1"/>
    <property type="molecule type" value="Genomic_DNA"/>
</dbReference>
<keyword evidence="3" id="KW-0808">Transferase</keyword>
<organism evidence="2 4">
    <name type="scientific">Bacillus clarus</name>
    <dbReference type="NCBI Taxonomy" id="2338372"/>
    <lineage>
        <taxon>Bacteria</taxon>
        <taxon>Bacillati</taxon>
        <taxon>Bacillota</taxon>
        <taxon>Bacilli</taxon>
        <taxon>Bacillales</taxon>
        <taxon>Bacillaceae</taxon>
        <taxon>Bacillus</taxon>
        <taxon>Bacillus cereus group</taxon>
    </lineage>
</organism>
<dbReference type="PATRIC" id="fig|1405.8.peg.3050"/>
<evidence type="ECO:0000313" key="5">
    <source>
        <dbReference type="Proteomes" id="UP000264294"/>
    </source>
</evidence>
<name>A0A090YXR9_9BACI</name>
<dbReference type="Proteomes" id="UP000264294">
    <property type="component" value="Unassembled WGS sequence"/>
</dbReference>
<keyword evidence="3" id="KW-0418">Kinase</keyword>
<sequence>MGREPKVKNKGKVALFVLVAGGVFLVKLGFKFGTIHMIRVWFENTFS</sequence>
<keyword evidence="1" id="KW-1133">Transmembrane helix</keyword>